<dbReference type="Proteomes" id="UP001474120">
    <property type="component" value="Unassembled WGS sequence"/>
</dbReference>
<dbReference type="EC" id="2.7.1.33" evidence="6 16"/>
<evidence type="ECO:0000256" key="16">
    <source>
        <dbReference type="HAMAP-Rule" id="MF_01274"/>
    </source>
</evidence>
<organism evidence="17 18">
    <name type="scientific">Lutimonas vermicola</name>
    <dbReference type="NCBI Taxonomy" id="414288"/>
    <lineage>
        <taxon>Bacteria</taxon>
        <taxon>Pseudomonadati</taxon>
        <taxon>Bacteroidota</taxon>
        <taxon>Flavobacteriia</taxon>
        <taxon>Flavobacteriales</taxon>
        <taxon>Flavobacteriaceae</taxon>
        <taxon>Lutimonas</taxon>
    </lineage>
</organism>
<dbReference type="EMBL" id="JBCDNA010000003">
    <property type="protein sequence ID" value="MEL4457019.1"/>
    <property type="molecule type" value="Genomic_DNA"/>
</dbReference>
<evidence type="ECO:0000256" key="8">
    <source>
        <dbReference type="ARBA" id="ARBA00022679"/>
    </source>
</evidence>
<dbReference type="GO" id="GO:0004594">
    <property type="term" value="F:pantothenate kinase activity"/>
    <property type="evidence" value="ECO:0007669"/>
    <property type="project" value="UniProtKB-EC"/>
</dbReference>
<accession>A0ABU9L5I1</accession>
<evidence type="ECO:0000256" key="6">
    <source>
        <dbReference type="ARBA" id="ARBA00012102"/>
    </source>
</evidence>
<comment type="cofactor">
    <cofactor evidence="2">
        <name>K(+)</name>
        <dbReference type="ChEBI" id="CHEBI:29103"/>
    </cofactor>
</comment>
<comment type="catalytic activity">
    <reaction evidence="1 16">
        <text>(R)-pantothenate + ATP = (R)-4'-phosphopantothenate + ADP + H(+)</text>
        <dbReference type="Rhea" id="RHEA:16373"/>
        <dbReference type="ChEBI" id="CHEBI:10986"/>
        <dbReference type="ChEBI" id="CHEBI:15378"/>
        <dbReference type="ChEBI" id="CHEBI:29032"/>
        <dbReference type="ChEBI" id="CHEBI:30616"/>
        <dbReference type="ChEBI" id="CHEBI:456216"/>
        <dbReference type="EC" id="2.7.1.33"/>
    </reaction>
</comment>
<evidence type="ECO:0000256" key="14">
    <source>
        <dbReference type="ARBA" id="ARBA00038036"/>
    </source>
</evidence>
<dbReference type="SUPFAM" id="SSF53067">
    <property type="entry name" value="Actin-like ATPase domain"/>
    <property type="match status" value="2"/>
</dbReference>
<dbReference type="CDD" id="cd24015">
    <property type="entry name" value="ASKHA_NBD_PanK-III"/>
    <property type="match status" value="1"/>
</dbReference>
<keyword evidence="13 16" id="KW-0173">Coenzyme A biosynthesis</keyword>
<dbReference type="Gene3D" id="3.30.420.40">
    <property type="match status" value="1"/>
</dbReference>
<dbReference type="NCBIfam" id="TIGR00671">
    <property type="entry name" value="baf"/>
    <property type="match status" value="1"/>
</dbReference>
<sequence>MNLVIDIGNSQIKVAVFDETILIFKDNFKTETFLSGILDVTDQYNVEKGIISHVAQIDKQILVSLKEIVPLIELNHETKLPFFNKYLTPKTLGVDRLALIAAASSQFPDENTLVIDAGSCITFDLLNEFGEYFGGSISPGIEMRYKAVNHYTANLPLLSKSESIPEVGNSTENAIHRGILNGVIQEIEGVIEQYKWKYQKLTVVLTGGDTIFLAKNLKSSIFAIPNFLLEGLNSILIHNIDE</sequence>
<keyword evidence="10 16" id="KW-0418">Kinase</keyword>
<evidence type="ECO:0000256" key="5">
    <source>
        <dbReference type="ARBA" id="ARBA00011738"/>
    </source>
</evidence>
<evidence type="ECO:0000256" key="10">
    <source>
        <dbReference type="ARBA" id="ARBA00022777"/>
    </source>
</evidence>
<comment type="subcellular location">
    <subcellularLocation>
        <location evidence="3 16">Cytoplasm</location>
    </subcellularLocation>
</comment>
<evidence type="ECO:0000256" key="11">
    <source>
        <dbReference type="ARBA" id="ARBA00022840"/>
    </source>
</evidence>
<evidence type="ECO:0000256" key="7">
    <source>
        <dbReference type="ARBA" id="ARBA00022490"/>
    </source>
</evidence>
<gene>
    <name evidence="16" type="primary">coaX</name>
    <name evidence="17" type="ORF">AABB81_14005</name>
</gene>
<feature type="binding site" evidence="16">
    <location>
        <position position="86"/>
    </location>
    <ligand>
        <name>substrate</name>
    </ligand>
</feature>
<evidence type="ECO:0000256" key="13">
    <source>
        <dbReference type="ARBA" id="ARBA00022993"/>
    </source>
</evidence>
<feature type="binding site" evidence="16">
    <location>
        <begin position="93"/>
        <end position="96"/>
    </location>
    <ligand>
        <name>substrate</name>
    </ligand>
</feature>
<name>A0ABU9L5I1_9FLAO</name>
<keyword evidence="7 16" id="KW-0963">Cytoplasm</keyword>
<feature type="binding site" evidence="16">
    <location>
        <position position="171"/>
    </location>
    <ligand>
        <name>substrate</name>
    </ligand>
</feature>
<feature type="binding site" evidence="16">
    <location>
        <position position="119"/>
    </location>
    <ligand>
        <name>ATP</name>
        <dbReference type="ChEBI" id="CHEBI:30616"/>
    </ligand>
</feature>
<feature type="binding site" evidence="16">
    <location>
        <position position="116"/>
    </location>
    <ligand>
        <name>K(+)</name>
        <dbReference type="ChEBI" id="CHEBI:29103"/>
    </ligand>
</feature>
<reference evidence="17 18" key="1">
    <citation type="submission" date="2024-04" db="EMBL/GenBank/DDBJ databases">
        <title>whole genome sequencing of Lutimonas vermicola strain IMCC1616.</title>
        <authorList>
            <person name="Bae S.S."/>
        </authorList>
    </citation>
    <scope>NUCLEOTIDE SEQUENCE [LARGE SCALE GENOMIC DNA]</scope>
    <source>
        <strain evidence="17 18">IMCC1616</strain>
    </source>
</reference>
<comment type="pathway">
    <text evidence="4 16">Cofactor biosynthesis; coenzyme A biosynthesis; CoA from (R)-pantothenate: step 1/5.</text>
</comment>
<comment type="subunit">
    <text evidence="5 16">Homodimer.</text>
</comment>
<comment type="cofactor">
    <cofactor evidence="16">
        <name>NH4(+)</name>
        <dbReference type="ChEBI" id="CHEBI:28938"/>
    </cofactor>
    <cofactor evidence="16">
        <name>K(+)</name>
        <dbReference type="ChEBI" id="CHEBI:29103"/>
    </cofactor>
    <text evidence="16">A monovalent cation. Ammonium or potassium.</text>
</comment>
<keyword evidence="12 16" id="KW-0630">Potassium</keyword>
<comment type="similarity">
    <text evidence="14 16">Belongs to the type III pantothenate kinase family.</text>
</comment>
<keyword evidence="8 16" id="KW-0808">Transferase</keyword>
<dbReference type="InterPro" id="IPR004619">
    <property type="entry name" value="Type_III_PanK"/>
</dbReference>
<keyword evidence="11 16" id="KW-0067">ATP-binding</keyword>
<feature type="binding site" evidence="16">
    <location>
        <begin position="6"/>
        <end position="13"/>
    </location>
    <ligand>
        <name>ATP</name>
        <dbReference type="ChEBI" id="CHEBI:30616"/>
    </ligand>
</feature>
<evidence type="ECO:0000313" key="17">
    <source>
        <dbReference type="EMBL" id="MEL4457019.1"/>
    </source>
</evidence>
<protein>
    <recommendedName>
        <fullName evidence="15 16">Type III pantothenate kinase</fullName>
        <ecNumber evidence="6 16">2.7.1.33</ecNumber>
    </recommendedName>
    <alternativeName>
        <fullName evidence="16">PanK-III</fullName>
    </alternativeName>
    <alternativeName>
        <fullName evidence="16">Pantothenic acid kinase</fullName>
    </alternativeName>
</protein>
<dbReference type="InterPro" id="IPR043129">
    <property type="entry name" value="ATPase_NBD"/>
</dbReference>
<keyword evidence="18" id="KW-1185">Reference proteome</keyword>
<dbReference type="PANTHER" id="PTHR34265:SF1">
    <property type="entry name" value="TYPE III PANTOTHENATE KINASE"/>
    <property type="match status" value="1"/>
</dbReference>
<evidence type="ECO:0000256" key="2">
    <source>
        <dbReference type="ARBA" id="ARBA00001958"/>
    </source>
</evidence>
<keyword evidence="16" id="KW-0479">Metal-binding</keyword>
<dbReference type="NCBIfam" id="NF009853">
    <property type="entry name" value="PRK13320.1-5"/>
    <property type="match status" value="1"/>
</dbReference>
<comment type="caution">
    <text evidence="17">The sequence shown here is derived from an EMBL/GenBank/DDBJ whole genome shotgun (WGS) entry which is preliminary data.</text>
</comment>
<comment type="function">
    <text evidence="16">Catalyzes the phosphorylation of pantothenate (Pan), the first step in CoA biosynthesis.</text>
</comment>
<proteinExistence type="inferred from homology"/>
<dbReference type="HAMAP" id="MF_01274">
    <property type="entry name" value="Pantothen_kinase_3"/>
    <property type="match status" value="1"/>
</dbReference>
<evidence type="ECO:0000256" key="4">
    <source>
        <dbReference type="ARBA" id="ARBA00005225"/>
    </source>
</evidence>
<dbReference type="PANTHER" id="PTHR34265">
    <property type="entry name" value="TYPE III PANTOTHENATE KINASE"/>
    <property type="match status" value="1"/>
</dbReference>
<evidence type="ECO:0000256" key="15">
    <source>
        <dbReference type="ARBA" id="ARBA00040883"/>
    </source>
</evidence>
<evidence type="ECO:0000256" key="3">
    <source>
        <dbReference type="ARBA" id="ARBA00004496"/>
    </source>
</evidence>
<evidence type="ECO:0000256" key="9">
    <source>
        <dbReference type="ARBA" id="ARBA00022741"/>
    </source>
</evidence>
<dbReference type="RefSeq" id="WP_342161180.1">
    <property type="nucleotide sequence ID" value="NZ_JBCDNA010000003.1"/>
</dbReference>
<evidence type="ECO:0000256" key="1">
    <source>
        <dbReference type="ARBA" id="ARBA00001206"/>
    </source>
</evidence>
<keyword evidence="9 16" id="KW-0547">Nucleotide-binding</keyword>
<evidence type="ECO:0000313" key="18">
    <source>
        <dbReference type="Proteomes" id="UP001474120"/>
    </source>
</evidence>
<dbReference type="Pfam" id="PF03309">
    <property type="entry name" value="Pan_kinase"/>
    <property type="match status" value="1"/>
</dbReference>
<feature type="active site" description="Proton acceptor" evidence="16">
    <location>
        <position position="95"/>
    </location>
</feature>
<evidence type="ECO:0000256" key="12">
    <source>
        <dbReference type="ARBA" id="ARBA00022958"/>
    </source>
</evidence>